<dbReference type="EMBL" id="FUYL01000006">
    <property type="protein sequence ID" value="SKB56562.1"/>
    <property type="molecule type" value="Genomic_DNA"/>
</dbReference>
<dbReference type="Proteomes" id="UP000190339">
    <property type="component" value="Unassembled WGS sequence"/>
</dbReference>
<name>A0A1T5CAJ9_9FLAO</name>
<organism evidence="2 3">
    <name type="scientific">Maribacter arcticus</name>
    <dbReference type="NCBI Taxonomy" id="561365"/>
    <lineage>
        <taxon>Bacteria</taxon>
        <taxon>Pseudomonadati</taxon>
        <taxon>Bacteroidota</taxon>
        <taxon>Flavobacteriia</taxon>
        <taxon>Flavobacteriales</taxon>
        <taxon>Flavobacteriaceae</taxon>
        <taxon>Maribacter</taxon>
    </lineage>
</organism>
<dbReference type="Pfam" id="PF11138">
    <property type="entry name" value="DUF2911"/>
    <property type="match status" value="1"/>
</dbReference>
<dbReference type="InterPro" id="IPR021314">
    <property type="entry name" value="DUF2911"/>
</dbReference>
<reference evidence="3" key="1">
    <citation type="submission" date="2017-02" db="EMBL/GenBank/DDBJ databases">
        <authorList>
            <person name="Varghese N."/>
            <person name="Submissions S."/>
        </authorList>
    </citation>
    <scope>NUCLEOTIDE SEQUENCE [LARGE SCALE GENOMIC DNA]</scope>
    <source>
        <strain evidence="3">DSM 23546</strain>
    </source>
</reference>
<keyword evidence="1" id="KW-0732">Signal</keyword>
<feature type="chain" id="PRO_5013160109" description="DUF2911 domain-containing protein" evidence="1">
    <location>
        <begin position="19"/>
        <end position="213"/>
    </location>
</feature>
<feature type="signal peptide" evidence="1">
    <location>
        <begin position="1"/>
        <end position="18"/>
    </location>
</feature>
<gene>
    <name evidence="2" type="ORF">SAMN05660866_02100</name>
</gene>
<proteinExistence type="predicted"/>
<dbReference type="RefSeq" id="WP_234999713.1">
    <property type="nucleotide sequence ID" value="NZ_FUYL01000006.1"/>
</dbReference>
<evidence type="ECO:0000256" key="1">
    <source>
        <dbReference type="SAM" id="SignalP"/>
    </source>
</evidence>
<keyword evidence="3" id="KW-1185">Reference proteome</keyword>
<evidence type="ECO:0000313" key="2">
    <source>
        <dbReference type="EMBL" id="SKB56562.1"/>
    </source>
</evidence>
<evidence type="ECO:0008006" key="4">
    <source>
        <dbReference type="Google" id="ProtNLM"/>
    </source>
</evidence>
<evidence type="ECO:0000313" key="3">
    <source>
        <dbReference type="Proteomes" id="UP000190339"/>
    </source>
</evidence>
<protein>
    <recommendedName>
        <fullName evidence="4">DUF2911 domain-containing protein</fullName>
    </recommendedName>
</protein>
<sequence length="213" mass="24609">MRQVGFIIYFFASSFCWAQINHPKASPFTTLKQEFGLSKITVEYSRPSAKGRVLFGEQVNGKSALVPYGRIWRVGANESTKITFLSDVVIDGQDLQKGCYALYAFPEEEEWQVIFHKNTTHWGDGRLDYNSQDDALRIKIIPLKTLDFQENFLISFDEITHNEITMILKWGNTKVSIPIQIDTESIMQAQIEKKLLNSPTAQTYYEIARYYQE</sequence>
<accession>A0A1T5CAJ9</accession>
<dbReference type="AlphaFoldDB" id="A0A1T5CAJ9"/>
<dbReference type="STRING" id="561365.SAMN05660866_02100"/>